<keyword evidence="3" id="KW-1185">Reference proteome</keyword>
<proteinExistence type="predicted"/>
<sequence>MESPEIPSAILGWDWGSTAIRVSLLVFQGSERIIQEVFNTESHPGHDERYQKGAFNSALYLDGKGDVYPGERMDDNRISTPSKELFSMNSTANNSFKAINKNLNGVKSSGSREFIFKGMEAIARGVLQQVQSHCNGGYLYGRMLSGVKIRRVGLSYPAFWRQEERTFYERIIRGVMPEFADVFTNDTDVDFHVENLASAHNLFWNQRLHNKILQISDKPTLLVFLDFGGYTLNGCMFTVIQGTKEVFSYYRVGDTFCTSGGTQLWERAFADFAARYFETQQGIYLPPRERTQLLQSFHLQIKKFNSNKINDMSLHVTDPENATRSRTVYLTETQAGQCFWDGMKRPIDLAKQKIAEAATLSDRVRVVVSGGSGKSSIVQAHVHDACRKAKIDAPYPFYEKAGDKDSWNISKGAAIATATTMTGLEFIERGAAFGIQVGYIRNSDGSTVRRNESAVTNRTTFWQEKAKVTVDAVPERREELTALLSYDILELPPPTKGYWRFTQCIVYDGDTMILSLHRDYLGTNKNARTAIRSEKHFSCPMYFDNSSNCFLLDTDVDDGGRGLRLNEEGKLTCCTEDSVKEQLRSLQRSTKTDHTPRKRQRRVSKSSSRRKKRQPGRKPTGHLLPLQPPPEAVCESTLGESARIFGAELVGAVHTHDSSSDDDYEPVSHPVTPPVRLIETRSRSLRKRSEYIQSSFELETGYPLASSEDGSDDHNLDSYYYGLADSL</sequence>
<name>A0A135RTK0_9PEZI</name>
<evidence type="ECO:0000313" key="3">
    <source>
        <dbReference type="Proteomes" id="UP000070328"/>
    </source>
</evidence>
<evidence type="ECO:0000256" key="1">
    <source>
        <dbReference type="SAM" id="MobiDB-lite"/>
    </source>
</evidence>
<protein>
    <submittedName>
        <fullName evidence="2">Uncharacterized protein</fullName>
    </submittedName>
</protein>
<dbReference type="Gene3D" id="3.30.420.40">
    <property type="match status" value="2"/>
</dbReference>
<organism evidence="2 3">
    <name type="scientific">Colletotrichum simmondsii</name>
    <dbReference type="NCBI Taxonomy" id="703756"/>
    <lineage>
        <taxon>Eukaryota</taxon>
        <taxon>Fungi</taxon>
        <taxon>Dikarya</taxon>
        <taxon>Ascomycota</taxon>
        <taxon>Pezizomycotina</taxon>
        <taxon>Sordariomycetes</taxon>
        <taxon>Hypocreomycetidae</taxon>
        <taxon>Glomerellales</taxon>
        <taxon>Glomerellaceae</taxon>
        <taxon>Colletotrichum</taxon>
        <taxon>Colletotrichum acutatum species complex</taxon>
    </lineage>
</organism>
<evidence type="ECO:0000313" key="2">
    <source>
        <dbReference type="EMBL" id="KXH27036.1"/>
    </source>
</evidence>
<dbReference type="OrthoDB" id="4810398at2759"/>
<comment type="caution">
    <text evidence="2">The sequence shown here is derived from an EMBL/GenBank/DDBJ whole genome shotgun (WGS) entry which is preliminary data.</text>
</comment>
<dbReference type="AlphaFoldDB" id="A0A135RTK0"/>
<reference evidence="2 3" key="1">
    <citation type="submission" date="2014-02" db="EMBL/GenBank/DDBJ databases">
        <title>The genome sequence of Colletotrichum simmondsii CBS122122.</title>
        <authorList>
            <person name="Baroncelli R."/>
            <person name="Thon M.R."/>
        </authorList>
    </citation>
    <scope>NUCLEOTIDE SEQUENCE [LARGE SCALE GENOMIC DNA]</scope>
    <source>
        <strain evidence="2 3">CBS122122</strain>
    </source>
</reference>
<gene>
    <name evidence="2" type="ORF">CSIM01_12611</name>
</gene>
<dbReference type="Gene3D" id="3.90.640.10">
    <property type="entry name" value="Actin, Chain A, domain 4"/>
    <property type="match status" value="1"/>
</dbReference>
<dbReference type="InterPro" id="IPR043129">
    <property type="entry name" value="ATPase_NBD"/>
</dbReference>
<accession>A0A135RTK0</accession>
<dbReference type="Proteomes" id="UP000070328">
    <property type="component" value="Unassembled WGS sequence"/>
</dbReference>
<dbReference type="SUPFAM" id="SSF53067">
    <property type="entry name" value="Actin-like ATPase domain"/>
    <property type="match status" value="1"/>
</dbReference>
<feature type="region of interest" description="Disordered" evidence="1">
    <location>
        <begin position="584"/>
        <end position="630"/>
    </location>
</feature>
<feature type="compositionally biased region" description="Basic residues" evidence="1">
    <location>
        <begin position="596"/>
        <end position="620"/>
    </location>
</feature>
<dbReference type="EMBL" id="JFBX01000846">
    <property type="protein sequence ID" value="KXH27036.1"/>
    <property type="molecule type" value="Genomic_DNA"/>
</dbReference>